<reference evidence="2 3" key="1">
    <citation type="submission" date="2015-09" db="EMBL/GenBank/DDBJ databases">
        <title>Draft genome of the scarab beetle Oryctes borbonicus.</title>
        <authorList>
            <person name="Meyer J.M."/>
            <person name="Markov G.V."/>
            <person name="Baskaran P."/>
            <person name="Herrmann M."/>
            <person name="Sommer R.J."/>
            <person name="Roedelsperger C."/>
        </authorList>
    </citation>
    <scope>NUCLEOTIDE SEQUENCE [LARGE SCALE GENOMIC DNA]</scope>
    <source>
        <strain evidence="2">OB123</strain>
        <tissue evidence="2">Whole animal</tissue>
    </source>
</reference>
<evidence type="ECO:0000313" key="2">
    <source>
        <dbReference type="EMBL" id="KRT86922.1"/>
    </source>
</evidence>
<dbReference type="PANTHER" id="PTHR13847:SF257">
    <property type="entry name" value="FI22513P1"/>
    <property type="match status" value="1"/>
</dbReference>
<organism evidence="2 3">
    <name type="scientific">Oryctes borbonicus</name>
    <dbReference type="NCBI Taxonomy" id="1629725"/>
    <lineage>
        <taxon>Eukaryota</taxon>
        <taxon>Metazoa</taxon>
        <taxon>Ecdysozoa</taxon>
        <taxon>Arthropoda</taxon>
        <taxon>Hexapoda</taxon>
        <taxon>Insecta</taxon>
        <taxon>Pterygota</taxon>
        <taxon>Neoptera</taxon>
        <taxon>Endopterygota</taxon>
        <taxon>Coleoptera</taxon>
        <taxon>Polyphaga</taxon>
        <taxon>Scarabaeiformia</taxon>
        <taxon>Scarabaeidae</taxon>
        <taxon>Dynastinae</taxon>
        <taxon>Oryctes</taxon>
    </lineage>
</organism>
<feature type="domain" description="FAD dependent oxidoreductase" evidence="1">
    <location>
        <begin position="38"/>
        <end position="87"/>
    </location>
</feature>
<name>A0A0T6BI24_9SCAR</name>
<dbReference type="OrthoDB" id="429143at2759"/>
<protein>
    <submittedName>
        <fullName evidence="2">FAD dependent oxidoreductase</fullName>
    </submittedName>
</protein>
<accession>A0A0T6BI24</accession>
<dbReference type="SUPFAM" id="SSF51905">
    <property type="entry name" value="FAD/NAD(P)-binding domain"/>
    <property type="match status" value="1"/>
</dbReference>
<dbReference type="Gene3D" id="3.50.50.60">
    <property type="entry name" value="FAD/NAD(P)-binding domain"/>
    <property type="match status" value="1"/>
</dbReference>
<dbReference type="InterPro" id="IPR006076">
    <property type="entry name" value="FAD-dep_OxRdtase"/>
</dbReference>
<dbReference type="GO" id="GO:0005759">
    <property type="term" value="C:mitochondrial matrix"/>
    <property type="evidence" value="ECO:0007669"/>
    <property type="project" value="TreeGrafter"/>
</dbReference>
<dbReference type="AlphaFoldDB" id="A0A0T6BI24"/>
<dbReference type="InterPro" id="IPR036188">
    <property type="entry name" value="FAD/NAD-bd_sf"/>
</dbReference>
<keyword evidence="3" id="KW-1185">Reference proteome</keyword>
<dbReference type="Pfam" id="PF01266">
    <property type="entry name" value="DAO"/>
    <property type="match status" value="1"/>
</dbReference>
<evidence type="ECO:0000259" key="1">
    <source>
        <dbReference type="Pfam" id="PF01266"/>
    </source>
</evidence>
<feature type="non-terminal residue" evidence="2">
    <location>
        <position position="100"/>
    </location>
</feature>
<gene>
    <name evidence="2" type="ORF">AMK59_347</name>
</gene>
<dbReference type="EMBL" id="LJIG01000018">
    <property type="protein sequence ID" value="KRT86922.1"/>
    <property type="molecule type" value="Genomic_DNA"/>
</dbReference>
<comment type="caution">
    <text evidence="2">The sequence shown here is derived from an EMBL/GenBank/DDBJ whole genome shotgun (WGS) entry which is preliminary data.</text>
</comment>
<sequence>MLSRMHRNRKIWQKQLLLVKQLTNGDVSEITEPPGHAKVVVCGGGVMGASVAYHLAKLGWAADTILIEQGRIGGGTTWHSSGLIGTFKPSLAQVNLTKSS</sequence>
<dbReference type="Proteomes" id="UP000051574">
    <property type="component" value="Unassembled WGS sequence"/>
</dbReference>
<dbReference type="PANTHER" id="PTHR13847">
    <property type="entry name" value="SARCOSINE DEHYDROGENASE-RELATED"/>
    <property type="match status" value="1"/>
</dbReference>
<proteinExistence type="predicted"/>
<evidence type="ECO:0000313" key="3">
    <source>
        <dbReference type="Proteomes" id="UP000051574"/>
    </source>
</evidence>